<gene>
    <name evidence="1" type="ORF">GCM10010919_25750</name>
</gene>
<proteinExistence type="predicted"/>
<dbReference type="Proteomes" id="UP000659697">
    <property type="component" value="Unassembled WGS sequence"/>
</dbReference>
<evidence type="ECO:0000313" key="1">
    <source>
        <dbReference type="EMBL" id="GHG73158.1"/>
    </source>
</evidence>
<accession>A0ABQ3L102</accession>
<comment type="caution">
    <text evidence="1">The sequence shown here is derived from an EMBL/GenBank/DDBJ whole genome shotgun (WGS) entry which is preliminary data.</text>
</comment>
<protein>
    <submittedName>
        <fullName evidence="1">Uncharacterized protein</fullName>
    </submittedName>
</protein>
<sequence>MATTVFSISPFRDVHDIDVSTRKGRRFTIDIYKNNGGFDSEVTVLDRVSKSPGSWLYKTKPASNSAQDNFSAAIQLVQDYLSQVDPQDVISDIHNPCNTPFISDTDQNSVLAQKSIALNVRVN</sequence>
<keyword evidence="2" id="KW-1185">Reference proteome</keyword>
<name>A0ABQ3L102_9ALTE</name>
<organism evidence="1 2">
    <name type="scientific">Alishewanella longhuensis</name>
    <dbReference type="NCBI Taxonomy" id="1091037"/>
    <lineage>
        <taxon>Bacteria</taxon>
        <taxon>Pseudomonadati</taxon>
        <taxon>Pseudomonadota</taxon>
        <taxon>Gammaproteobacteria</taxon>
        <taxon>Alteromonadales</taxon>
        <taxon>Alteromonadaceae</taxon>
        <taxon>Alishewanella</taxon>
    </lineage>
</organism>
<dbReference type="EMBL" id="BNAO01000007">
    <property type="protein sequence ID" value="GHG73158.1"/>
    <property type="molecule type" value="Genomic_DNA"/>
</dbReference>
<reference evidence="2" key="1">
    <citation type="journal article" date="2019" name="Int. J. Syst. Evol. Microbiol.">
        <title>The Global Catalogue of Microorganisms (GCM) 10K type strain sequencing project: providing services to taxonomists for standard genome sequencing and annotation.</title>
        <authorList>
            <consortium name="The Broad Institute Genomics Platform"/>
            <consortium name="The Broad Institute Genome Sequencing Center for Infectious Disease"/>
            <person name="Wu L."/>
            <person name="Ma J."/>
        </authorList>
    </citation>
    <scope>NUCLEOTIDE SEQUENCE [LARGE SCALE GENOMIC DNA]</scope>
    <source>
        <strain evidence="2">CGMCC 1.7003</strain>
    </source>
</reference>
<dbReference type="RefSeq" id="WP_189433435.1">
    <property type="nucleotide sequence ID" value="NZ_BNAO01000007.1"/>
</dbReference>
<evidence type="ECO:0000313" key="2">
    <source>
        <dbReference type="Proteomes" id="UP000659697"/>
    </source>
</evidence>